<feature type="compositionally biased region" description="Basic and acidic residues" evidence="9">
    <location>
        <begin position="317"/>
        <end position="336"/>
    </location>
</feature>
<dbReference type="InterPro" id="IPR036770">
    <property type="entry name" value="Ankyrin_rpt-contain_sf"/>
</dbReference>
<evidence type="ECO:0000256" key="8">
    <source>
        <dbReference type="PROSITE-ProRule" id="PRU00288"/>
    </source>
</evidence>
<dbReference type="Gene3D" id="3.40.50.300">
    <property type="entry name" value="P-loop containing nucleotide triphosphate hydrolases"/>
    <property type="match status" value="1"/>
</dbReference>
<dbReference type="SMART" id="SM00175">
    <property type="entry name" value="RAB"/>
    <property type="match status" value="1"/>
</dbReference>
<gene>
    <name evidence="13" type="primary">AGAP2</name>
</gene>
<dbReference type="InterPro" id="IPR001164">
    <property type="entry name" value="ArfGAP_dom"/>
</dbReference>
<dbReference type="SMART" id="SM00233">
    <property type="entry name" value="PH"/>
    <property type="match status" value="1"/>
</dbReference>
<dbReference type="Ensembl" id="ENSOKIT00005075237.1">
    <property type="protein sequence ID" value="ENSOKIP00005070641.1"/>
    <property type="gene ID" value="ENSOKIG00005030140.1"/>
</dbReference>
<keyword evidence="10" id="KW-1133">Transmembrane helix</keyword>
<dbReference type="PRINTS" id="PR00405">
    <property type="entry name" value="REVINTRACTNG"/>
</dbReference>
<dbReference type="SMART" id="SM00173">
    <property type="entry name" value="RAS"/>
    <property type="match status" value="1"/>
</dbReference>
<feature type="compositionally biased region" description="Polar residues" evidence="9">
    <location>
        <begin position="1140"/>
        <end position="1160"/>
    </location>
</feature>
<dbReference type="FunFam" id="1.10.220.150:FF:000001">
    <property type="entry name" value="Arf-GAP with GTPase, ANK repeat and PH domain-containing protein 1"/>
    <property type="match status" value="1"/>
</dbReference>
<evidence type="ECO:0000313" key="14">
    <source>
        <dbReference type="Proteomes" id="UP000694557"/>
    </source>
</evidence>
<feature type="region of interest" description="Disordered" evidence="9">
    <location>
        <begin position="43"/>
        <end position="352"/>
    </location>
</feature>
<evidence type="ECO:0000256" key="7">
    <source>
        <dbReference type="ARBA" id="ARBA00023043"/>
    </source>
</evidence>
<sequence length="1181" mass="127618">MSHAGTLQRRTTYLISLTLVKVEAVGGDGVSIGPQPQRTLALGRAGVEGPEDEELSRTTEDEGGHACAEVKGEGNTEMEEEEQEYVSFGGPVQEREKPEIKERESRGPGSSKDVTLETKSKESPLLPKNVKDQVKGLAGVSDVPSVGGLRREGTRPKTELYREPPMLFPRCEEGMGDESNTLSRGSMPITVPPRLTQRPEVLMRSHAGGGAVSRRELREANQSMPPSAKSLDRKDNRIGDRSPMTAAVASLGPYRASWADSDGRSTLLRQGAPVGGGVTDVVTRESPRGDRLKTGSTSLPAQPTPQISKPPRKGKSRTLDNSDLHSLSEDLKKGKDSQSQGGTTQRPPARDRKMLKFISGIFTKSTPAPPCSNTAPPIYTPIQRGSSEEEAACGNSQEWTFSRTVQELRLGVLGGLRSGKSALVHRHMSGSYQPLENPEGEYKKEVLVDGNSHILLIREETGPPDAQMASWVDGVILVFSLENEASFQEVYRNYSELGIHRNIAEIPFIVVGTQDKITSTNPRVIEDAKARQLCSDVRRCTYYETCATYGLNVNRVFTEAAQKIMAVKKQAALLASCKSLPNSPSHSGGSTPVSGASNGGQSSDYSSSLPSTPVISHKEIGGAAGGERLGSATPGSVRSAPRRRTGSRFTNVCLILVSSPMSVIPVSLHQSILLKRSGNSLNKEWKKKYVTLSNNGMLSYHSSVNDYMQNVHGKEMDLLRVTVKVPGKRPPRAGAVPSCAPPPGLNGLVKDIQGPEGASKSLNSVYVLLLEFLLILSKISAFITLIYFVFLSFPPVFLYSLSLSPCFPGMSDLLISYPVAKRKMWKLKSFGSLRNINKTDEDNFDFLIVSSTGQTWHFEAQSVEERDSWVTAIESQILASLQLCESSKNKARKNSQSEAVALQAIRNAKGNSLCVDCEAPNPTWASLNLGALICIECSGIHRNLGTHLSRVRSLDLDDLPRELTLVLGAIGNHLANSIWEGRTLGRRKPTPDATREERESWIRAKYEQRLFVAPLALPSSSQGLEVNTLSASLLAAVMERDLPRLLLLLAHRGHLSPPPPAASPSPPLEGSFRPPCSALHAACQLADVVMTQLLVWYGSDVRCRDAQGQTAVTLARYAGSQECADILLQYGCPNEPAPSVATTPSLSVATTPSLSVATTPSLSRKSSAGSLSRSSSRRAVS</sequence>
<dbReference type="InterPro" id="IPR001806">
    <property type="entry name" value="Small_GTPase"/>
</dbReference>
<keyword evidence="3" id="KW-0479">Metal-binding</keyword>
<feature type="compositionally biased region" description="Low complexity" evidence="9">
    <location>
        <begin position="1161"/>
        <end position="1181"/>
    </location>
</feature>
<feature type="compositionally biased region" description="Basic and acidic residues" evidence="9">
    <location>
        <begin position="93"/>
        <end position="106"/>
    </location>
</feature>
<reference evidence="13" key="1">
    <citation type="submission" date="2025-08" db="UniProtKB">
        <authorList>
            <consortium name="Ensembl"/>
        </authorList>
    </citation>
    <scope>IDENTIFICATION</scope>
</reference>
<dbReference type="Proteomes" id="UP000694557">
    <property type="component" value="Unassembled WGS sequence"/>
</dbReference>
<evidence type="ECO:0000259" key="11">
    <source>
        <dbReference type="PROSITE" id="PS50003"/>
    </source>
</evidence>
<dbReference type="InterPro" id="IPR038508">
    <property type="entry name" value="ArfGAP_dom_sf"/>
</dbReference>
<dbReference type="Gene3D" id="1.25.40.20">
    <property type="entry name" value="Ankyrin repeat-containing domain"/>
    <property type="match status" value="1"/>
</dbReference>
<accession>A0A8C7ID90</accession>
<dbReference type="SUPFAM" id="SSF50729">
    <property type="entry name" value="PH domain-like"/>
    <property type="match status" value="1"/>
</dbReference>
<feature type="compositionally biased region" description="Polar residues" evidence="9">
    <location>
        <begin position="583"/>
        <end position="596"/>
    </location>
</feature>
<evidence type="ECO:0000313" key="13">
    <source>
        <dbReference type="Ensembl" id="ENSOKIP00005070641.1"/>
    </source>
</evidence>
<evidence type="ECO:0000256" key="3">
    <source>
        <dbReference type="ARBA" id="ARBA00022723"/>
    </source>
</evidence>
<dbReference type="SUPFAM" id="SSF52540">
    <property type="entry name" value="P-loop containing nucleoside triphosphate hydrolases"/>
    <property type="match status" value="1"/>
</dbReference>
<dbReference type="InterPro" id="IPR001849">
    <property type="entry name" value="PH_domain"/>
</dbReference>
<dbReference type="InterPro" id="IPR027417">
    <property type="entry name" value="P-loop_NTPase"/>
</dbReference>
<feature type="compositionally biased region" description="Polar residues" evidence="9">
    <location>
        <begin position="337"/>
        <end position="346"/>
    </location>
</feature>
<dbReference type="GeneTree" id="ENSGT00940000158956"/>
<dbReference type="CDD" id="cd04103">
    <property type="entry name" value="Centaurin_gamma"/>
    <property type="match status" value="1"/>
</dbReference>
<evidence type="ECO:0000259" key="12">
    <source>
        <dbReference type="PROSITE" id="PS50115"/>
    </source>
</evidence>
<dbReference type="InterPro" id="IPR011993">
    <property type="entry name" value="PH-like_dom_sf"/>
</dbReference>
<dbReference type="InterPro" id="IPR037278">
    <property type="entry name" value="ARFGAP/RecO"/>
</dbReference>
<organism evidence="13 14">
    <name type="scientific">Oncorhynchus kisutch</name>
    <name type="common">Coho salmon</name>
    <name type="synonym">Salmo kisutch</name>
    <dbReference type="NCBI Taxonomy" id="8019"/>
    <lineage>
        <taxon>Eukaryota</taxon>
        <taxon>Metazoa</taxon>
        <taxon>Chordata</taxon>
        <taxon>Craniata</taxon>
        <taxon>Vertebrata</taxon>
        <taxon>Euteleostomi</taxon>
        <taxon>Actinopterygii</taxon>
        <taxon>Neopterygii</taxon>
        <taxon>Teleostei</taxon>
        <taxon>Protacanthopterygii</taxon>
        <taxon>Salmoniformes</taxon>
        <taxon>Salmonidae</taxon>
        <taxon>Salmoninae</taxon>
        <taxon>Oncorhynchus</taxon>
    </lineage>
</organism>
<dbReference type="AlphaFoldDB" id="A0A8C7ID90"/>
<keyword evidence="10" id="KW-0472">Membrane</keyword>
<dbReference type="GO" id="GO:0008270">
    <property type="term" value="F:zinc ion binding"/>
    <property type="evidence" value="ECO:0007669"/>
    <property type="project" value="UniProtKB-KW"/>
</dbReference>
<evidence type="ECO:0000256" key="4">
    <source>
        <dbReference type="ARBA" id="ARBA00022741"/>
    </source>
</evidence>
<feature type="compositionally biased region" description="Polar residues" evidence="9">
    <location>
        <begin position="294"/>
        <end position="307"/>
    </location>
</feature>
<keyword evidence="6" id="KW-0862">Zinc</keyword>
<dbReference type="Pfam" id="PF01412">
    <property type="entry name" value="ArfGap"/>
    <property type="match status" value="1"/>
</dbReference>
<feature type="compositionally biased region" description="Basic and acidic residues" evidence="9">
    <location>
        <begin position="282"/>
        <end position="293"/>
    </location>
</feature>
<feature type="region of interest" description="Disordered" evidence="9">
    <location>
        <begin position="1139"/>
        <end position="1181"/>
    </location>
</feature>
<keyword evidence="4" id="KW-0547">Nucleotide-binding</keyword>
<dbReference type="SUPFAM" id="SSF57863">
    <property type="entry name" value="ArfGap/RecO-like zinc finger"/>
    <property type="match status" value="1"/>
</dbReference>
<proteinExistence type="inferred from homology"/>
<dbReference type="CDD" id="cd01250">
    <property type="entry name" value="PH_AGAP"/>
    <property type="match status" value="1"/>
</dbReference>
<dbReference type="GO" id="GO:0005525">
    <property type="term" value="F:GTP binding"/>
    <property type="evidence" value="ECO:0007669"/>
    <property type="project" value="InterPro"/>
</dbReference>
<feature type="transmembrane region" description="Helical" evidence="10">
    <location>
        <begin position="765"/>
        <end position="790"/>
    </location>
</feature>
<dbReference type="CDD" id="cd08854">
    <property type="entry name" value="ArfGap_AGAP1"/>
    <property type="match status" value="1"/>
</dbReference>
<dbReference type="SUPFAM" id="SSF48403">
    <property type="entry name" value="Ankyrin repeat"/>
    <property type="match status" value="1"/>
</dbReference>
<keyword evidence="10" id="KW-0812">Transmembrane</keyword>
<keyword evidence="14" id="KW-1185">Reference proteome</keyword>
<dbReference type="PANTHER" id="PTHR45819">
    <property type="entry name" value="CENTAURIN-GAMMA-1A"/>
    <property type="match status" value="1"/>
</dbReference>
<dbReference type="PANTHER" id="PTHR45819:SF3">
    <property type="entry name" value="ARF-GAP WITH GTPASE, ANK REPEAT AND PH DOMAIN-CONTAINING PROTEIN 2"/>
    <property type="match status" value="1"/>
</dbReference>
<dbReference type="FunFam" id="3.40.50.300:FF:000545">
    <property type="entry name" value="arf-GAP with GTPase, ANK repeat and PH domain-containing protein 2"/>
    <property type="match status" value="1"/>
</dbReference>
<reference evidence="13" key="2">
    <citation type="submission" date="2025-09" db="UniProtKB">
        <authorList>
            <consortium name="Ensembl"/>
        </authorList>
    </citation>
    <scope>IDENTIFICATION</scope>
</reference>
<evidence type="ECO:0000256" key="10">
    <source>
        <dbReference type="SAM" id="Phobius"/>
    </source>
</evidence>
<dbReference type="SMART" id="SM00105">
    <property type="entry name" value="ArfGap"/>
    <property type="match status" value="1"/>
</dbReference>
<evidence type="ECO:0000256" key="6">
    <source>
        <dbReference type="ARBA" id="ARBA00022833"/>
    </source>
</evidence>
<name>A0A8C7ID90_ONCKI</name>
<dbReference type="Gene3D" id="1.10.220.150">
    <property type="entry name" value="Arf GTPase activating protein"/>
    <property type="match status" value="1"/>
</dbReference>
<feature type="domain" description="Arf-GAP" evidence="12">
    <location>
        <begin position="899"/>
        <end position="1023"/>
    </location>
</feature>
<dbReference type="GO" id="GO:0005634">
    <property type="term" value="C:nucleus"/>
    <property type="evidence" value="ECO:0007669"/>
    <property type="project" value="TreeGrafter"/>
</dbReference>
<dbReference type="GO" id="GO:0003924">
    <property type="term" value="F:GTPase activity"/>
    <property type="evidence" value="ECO:0007669"/>
    <property type="project" value="InterPro"/>
</dbReference>
<keyword evidence="7" id="KW-0040">ANK repeat</keyword>
<feature type="transmembrane region" description="Helical" evidence="10">
    <location>
        <begin position="796"/>
        <end position="820"/>
    </location>
</feature>
<protein>
    <submittedName>
        <fullName evidence="13">ArfGAP with GTPase domain, ankyrin repeat and PH domain 2</fullName>
    </submittedName>
</protein>
<dbReference type="Pfam" id="PF00071">
    <property type="entry name" value="Ras"/>
    <property type="match status" value="1"/>
</dbReference>
<feature type="compositionally biased region" description="Basic and acidic residues" evidence="9">
    <location>
        <begin position="55"/>
        <end position="74"/>
    </location>
</feature>
<keyword evidence="2" id="KW-0343">GTPase activation</keyword>
<feature type="region of interest" description="Disordered" evidence="9">
    <location>
        <begin position="583"/>
        <end position="643"/>
    </location>
</feature>
<dbReference type="SMART" id="SM00174">
    <property type="entry name" value="RHO"/>
    <property type="match status" value="1"/>
</dbReference>
<evidence type="ECO:0000256" key="5">
    <source>
        <dbReference type="ARBA" id="ARBA00022771"/>
    </source>
</evidence>
<keyword evidence="5 8" id="KW-0863">Zinc-finger</keyword>
<feature type="compositionally biased region" description="Low complexity" evidence="9">
    <location>
        <begin position="599"/>
        <end position="611"/>
    </location>
</feature>
<dbReference type="PROSITE" id="PS51419">
    <property type="entry name" value="RAB"/>
    <property type="match status" value="1"/>
</dbReference>
<dbReference type="GO" id="GO:0005096">
    <property type="term" value="F:GTPase activator activity"/>
    <property type="evidence" value="ECO:0007669"/>
    <property type="project" value="UniProtKB-KW"/>
</dbReference>
<evidence type="ECO:0000256" key="9">
    <source>
        <dbReference type="SAM" id="MobiDB-lite"/>
    </source>
</evidence>
<comment type="similarity">
    <text evidence="1">Belongs to the centaurin gamma-like family.</text>
</comment>
<dbReference type="PROSITE" id="PS51421">
    <property type="entry name" value="RAS"/>
    <property type="match status" value="1"/>
</dbReference>
<feature type="domain" description="PH" evidence="11">
    <location>
        <begin position="666"/>
        <end position="878"/>
    </location>
</feature>
<evidence type="ECO:0000256" key="2">
    <source>
        <dbReference type="ARBA" id="ARBA00022468"/>
    </source>
</evidence>
<dbReference type="Gene3D" id="2.30.29.30">
    <property type="entry name" value="Pleckstrin-homology domain (PH domain)/Phosphotyrosine-binding domain (PTB)"/>
    <property type="match status" value="1"/>
</dbReference>
<dbReference type="InterPro" id="IPR051282">
    <property type="entry name" value="Arf-GAP_GTPase_ANK_PH"/>
</dbReference>
<dbReference type="PROSITE" id="PS50115">
    <property type="entry name" value="ARFGAP"/>
    <property type="match status" value="1"/>
</dbReference>
<feature type="compositionally biased region" description="Basic and acidic residues" evidence="9">
    <location>
        <begin position="230"/>
        <end position="240"/>
    </location>
</feature>
<dbReference type="PROSITE" id="PS50003">
    <property type="entry name" value="PH_DOMAIN"/>
    <property type="match status" value="1"/>
</dbReference>
<evidence type="ECO:0000256" key="1">
    <source>
        <dbReference type="ARBA" id="ARBA00005430"/>
    </source>
</evidence>
<dbReference type="GO" id="GO:0043524">
    <property type="term" value="P:negative regulation of neuron apoptotic process"/>
    <property type="evidence" value="ECO:0007669"/>
    <property type="project" value="TreeGrafter"/>
</dbReference>
<feature type="compositionally biased region" description="Basic and acidic residues" evidence="9">
    <location>
        <begin position="149"/>
        <end position="162"/>
    </location>
</feature>